<name>A0A4P6XXT2_9ASCO</name>
<feature type="transmembrane region" description="Helical" evidence="10">
    <location>
        <begin position="282"/>
        <end position="306"/>
    </location>
</feature>
<feature type="compositionally biased region" description="Basic and acidic residues" evidence="9">
    <location>
        <begin position="453"/>
        <end position="465"/>
    </location>
</feature>
<feature type="transmembrane region" description="Helical" evidence="10">
    <location>
        <begin position="243"/>
        <end position="270"/>
    </location>
</feature>
<evidence type="ECO:0000256" key="3">
    <source>
        <dbReference type="ARBA" id="ARBA00022692"/>
    </source>
</evidence>
<dbReference type="STRING" id="2163413.A0A4P6XXT2"/>
<evidence type="ECO:0000256" key="4">
    <source>
        <dbReference type="ARBA" id="ARBA00022989"/>
    </source>
</evidence>
<dbReference type="GO" id="GO:0005886">
    <property type="term" value="C:plasma membrane"/>
    <property type="evidence" value="ECO:0007669"/>
    <property type="project" value="UniProtKB-SubCell"/>
</dbReference>
<reference evidence="12" key="1">
    <citation type="submission" date="2019-03" db="EMBL/GenBank/DDBJ databases">
        <title>Snf2 controls pulcherriminic acid biosynthesis and connects pigmentation and antifungal activity of the yeast Metschnikowia pulcherrima.</title>
        <authorList>
            <person name="Gore-Lloyd D."/>
            <person name="Sumann I."/>
            <person name="Brachmann A.O."/>
            <person name="Schneeberger K."/>
            <person name="Ortiz-Merino R.A."/>
            <person name="Moreno-Beltran M."/>
            <person name="Schlaefli M."/>
            <person name="Kirner P."/>
            <person name="Santos Kron A."/>
            <person name="Wolfe K.H."/>
            <person name="Piel J."/>
            <person name="Ahrens C.H."/>
            <person name="Henk D."/>
            <person name="Freimoser F.M."/>
        </authorList>
    </citation>
    <scope>NUCLEOTIDE SEQUENCE [LARGE SCALE GENOMIC DNA]</scope>
    <source>
        <strain evidence="12">APC 1.2</strain>
    </source>
</reference>
<accession>A0A4P6XXT2</accession>
<feature type="transmembrane region" description="Helical" evidence="10">
    <location>
        <begin position="358"/>
        <end position="381"/>
    </location>
</feature>
<keyword evidence="4 10" id="KW-1133">Transmembrane helix</keyword>
<dbReference type="EMBL" id="CP034462">
    <property type="protein sequence ID" value="QBM91011.1"/>
    <property type="molecule type" value="Genomic_DNA"/>
</dbReference>
<comment type="function">
    <text evidence="7">Catalyzes the ATP-dependent translocation of sphingoid long-chain bases (LCBs) from the cytoplasmic site toward the extracytoplasmic side of the membrane (flip-flop). Involved in the establishment of the functional lipid asymmetry of the plasma membrane. Regulates intracellular levels of LCBs, sphingolipid precursors that are growth inhibitory at increased levels.</text>
</comment>
<feature type="transmembrane region" description="Helical" evidence="10">
    <location>
        <begin position="169"/>
        <end position="189"/>
    </location>
</feature>
<gene>
    <name evidence="11" type="primary">MPUL0G00530</name>
    <name evidence="11" type="ORF">METSCH_G00530</name>
</gene>
<keyword evidence="5" id="KW-0445">Lipid transport</keyword>
<evidence type="ECO:0000256" key="5">
    <source>
        <dbReference type="ARBA" id="ARBA00023055"/>
    </source>
</evidence>
<evidence type="ECO:0000256" key="9">
    <source>
        <dbReference type="SAM" id="MobiDB-lite"/>
    </source>
</evidence>
<dbReference type="PANTHER" id="PTHR31465:SF9">
    <property type="entry name" value="SPHINGOID LONG-CHAIN BASE TRANSPORTER RSB1"/>
    <property type="match status" value="1"/>
</dbReference>
<sequence length="664" mass="74522">MIDAYIGDGSPSNFNPIALSHPFIPAFMSSQIAKLTGEWSTDVLPTQTTLTHINPAAVTGLVESLLLASSAYPTITKNIDLYLLARNVKGAKASLSVISAQHYIATATATQNFPEMTRIIWNATMELQDLELGFNLYLLELSLSANMIFAAIFAAVLVTHTGLFLWKQYLYFGACFFVGTGLEFAGYVARVMAIGHYLEKGPFLCQIISLTLGPAFIMAGIYYLLAQLLVIYGRQFSRLRPLWFSYVFIFCDVTSLFIQAAGGGLAAIRLQNLESTHTGTKIMISGIAFQVVSMTLFVGLLCEFVWKIYFRASPNVTFLAHRLFALMFQTNYGRRLQQEHLFTCYNTRYSHIWSRRVFGYYPLVILLGVTFIYIRCIYRLIELHEGWTGYLITHEQYVMTLDALQVLLTCLLFIPFHPGFVMGKGARISLSQISDKADEEGSFAEESSLEKPSFSHDEVSTTDDVRPDNLAHLHDLLPREVMNPYYVPKIQVQPPTLTLVNESQSPENTDSIRTAASGRTSENFSDGDLGHKFKKWPAFHRASNSRNTSDDIVAVPYDLTTLSPSNSSSPAFYEPSKEKIPKSKQFKKLRELDNKGTPDPINPYTQTIPKKDFAAFGPYELYGIQWADGAEIDVENEREDLDGHDMCGSSFSDDEFLFDFGHPK</sequence>
<evidence type="ECO:0000313" key="11">
    <source>
        <dbReference type="EMBL" id="QBM91011.1"/>
    </source>
</evidence>
<evidence type="ECO:0000256" key="2">
    <source>
        <dbReference type="ARBA" id="ARBA00009969"/>
    </source>
</evidence>
<evidence type="ECO:0000256" key="7">
    <source>
        <dbReference type="ARBA" id="ARBA00037472"/>
    </source>
</evidence>
<evidence type="ECO:0000256" key="1">
    <source>
        <dbReference type="ARBA" id="ARBA00004651"/>
    </source>
</evidence>
<keyword evidence="12" id="KW-1185">Reference proteome</keyword>
<dbReference type="GO" id="GO:0006869">
    <property type="term" value="P:lipid transport"/>
    <property type="evidence" value="ECO:0007669"/>
    <property type="project" value="UniProtKB-KW"/>
</dbReference>
<protein>
    <recommendedName>
        <fullName evidence="8">Sphingoid long-chain base transporter RSB1</fullName>
    </recommendedName>
</protein>
<feature type="transmembrane region" description="Helical" evidence="10">
    <location>
        <begin position="201"/>
        <end position="223"/>
    </location>
</feature>
<dbReference type="AlphaFoldDB" id="A0A4P6XXT2"/>
<feature type="transmembrane region" description="Helical" evidence="10">
    <location>
        <begin position="134"/>
        <end position="157"/>
    </location>
</feature>
<dbReference type="PANTHER" id="PTHR31465">
    <property type="entry name" value="PROTEIN RTA1-RELATED"/>
    <property type="match status" value="1"/>
</dbReference>
<evidence type="ECO:0000256" key="6">
    <source>
        <dbReference type="ARBA" id="ARBA00023136"/>
    </source>
</evidence>
<keyword evidence="6 10" id="KW-0472">Membrane</keyword>
<dbReference type="Pfam" id="PF04479">
    <property type="entry name" value="RTA1"/>
    <property type="match status" value="1"/>
</dbReference>
<evidence type="ECO:0000256" key="10">
    <source>
        <dbReference type="SAM" id="Phobius"/>
    </source>
</evidence>
<comment type="similarity">
    <text evidence="2">Belongs to the lipid-translocating exporter (LTE) (TC 9.A.26.1) family.</text>
</comment>
<comment type="subcellular location">
    <subcellularLocation>
        <location evidence="1">Cell membrane</location>
        <topology evidence="1">Multi-pass membrane protein</topology>
    </subcellularLocation>
</comment>
<evidence type="ECO:0000313" key="12">
    <source>
        <dbReference type="Proteomes" id="UP000292447"/>
    </source>
</evidence>
<dbReference type="InterPro" id="IPR007568">
    <property type="entry name" value="RTA1"/>
</dbReference>
<organism evidence="11 12">
    <name type="scientific">Metschnikowia aff. pulcherrima</name>
    <dbReference type="NCBI Taxonomy" id="2163413"/>
    <lineage>
        <taxon>Eukaryota</taxon>
        <taxon>Fungi</taxon>
        <taxon>Dikarya</taxon>
        <taxon>Ascomycota</taxon>
        <taxon>Saccharomycotina</taxon>
        <taxon>Pichiomycetes</taxon>
        <taxon>Metschnikowiaceae</taxon>
        <taxon>Metschnikowia</taxon>
    </lineage>
</organism>
<proteinExistence type="inferred from homology"/>
<evidence type="ECO:0000256" key="8">
    <source>
        <dbReference type="ARBA" id="ARBA00041117"/>
    </source>
</evidence>
<dbReference type="GO" id="GO:0000324">
    <property type="term" value="C:fungal-type vacuole"/>
    <property type="evidence" value="ECO:0007669"/>
    <property type="project" value="TreeGrafter"/>
</dbReference>
<feature type="region of interest" description="Disordered" evidence="9">
    <location>
        <begin position="441"/>
        <end position="465"/>
    </location>
</feature>
<keyword evidence="3 10" id="KW-0812">Transmembrane</keyword>
<dbReference type="Proteomes" id="UP000292447">
    <property type="component" value="Chromosome VII"/>
</dbReference>
<keyword evidence="5" id="KW-0813">Transport</keyword>